<dbReference type="Pfam" id="PF12802">
    <property type="entry name" value="MarR_2"/>
    <property type="match status" value="1"/>
</dbReference>
<organism evidence="2">
    <name type="scientific">marine metagenome</name>
    <dbReference type="NCBI Taxonomy" id="408172"/>
    <lineage>
        <taxon>unclassified sequences</taxon>
        <taxon>metagenomes</taxon>
        <taxon>ecological metagenomes</taxon>
    </lineage>
</organism>
<feature type="domain" description="HTH marR-type" evidence="1">
    <location>
        <begin position="3"/>
        <end position="141"/>
    </location>
</feature>
<evidence type="ECO:0000259" key="1">
    <source>
        <dbReference type="PROSITE" id="PS50995"/>
    </source>
</evidence>
<dbReference type="InterPro" id="IPR036390">
    <property type="entry name" value="WH_DNA-bd_sf"/>
</dbReference>
<dbReference type="PANTHER" id="PTHR33164">
    <property type="entry name" value="TRANSCRIPTIONAL REGULATOR, MARR FAMILY"/>
    <property type="match status" value="1"/>
</dbReference>
<dbReference type="AlphaFoldDB" id="A0A381YPE1"/>
<accession>A0A381YPE1</accession>
<dbReference type="EMBL" id="UINC01018625">
    <property type="protein sequence ID" value="SVA78393.1"/>
    <property type="molecule type" value="Genomic_DNA"/>
</dbReference>
<proteinExistence type="predicted"/>
<gene>
    <name evidence="2" type="ORF">METZ01_LOCUS131247</name>
</gene>
<dbReference type="GO" id="GO:0006950">
    <property type="term" value="P:response to stress"/>
    <property type="evidence" value="ECO:0007669"/>
    <property type="project" value="TreeGrafter"/>
</dbReference>
<dbReference type="SMART" id="SM00347">
    <property type="entry name" value="HTH_MARR"/>
    <property type="match status" value="1"/>
</dbReference>
<protein>
    <recommendedName>
        <fullName evidence="1">HTH marR-type domain-containing protein</fullName>
    </recommendedName>
</protein>
<dbReference type="PROSITE" id="PS50995">
    <property type="entry name" value="HTH_MARR_2"/>
    <property type="match status" value="1"/>
</dbReference>
<dbReference type="Gene3D" id="1.10.10.10">
    <property type="entry name" value="Winged helix-like DNA-binding domain superfamily/Winged helix DNA-binding domain"/>
    <property type="match status" value="1"/>
</dbReference>
<reference evidence="2" key="1">
    <citation type="submission" date="2018-05" db="EMBL/GenBank/DDBJ databases">
        <authorList>
            <person name="Lanie J.A."/>
            <person name="Ng W.-L."/>
            <person name="Kazmierczak K.M."/>
            <person name="Andrzejewski T.M."/>
            <person name="Davidsen T.M."/>
            <person name="Wayne K.J."/>
            <person name="Tettelin H."/>
            <person name="Glass J.I."/>
            <person name="Rusch D."/>
            <person name="Podicherti R."/>
            <person name="Tsui H.-C.T."/>
            <person name="Winkler M.E."/>
        </authorList>
    </citation>
    <scope>NUCLEOTIDE SEQUENCE</scope>
</reference>
<evidence type="ECO:0000313" key="2">
    <source>
        <dbReference type="EMBL" id="SVA78393.1"/>
    </source>
</evidence>
<dbReference type="GO" id="GO:0003700">
    <property type="term" value="F:DNA-binding transcription factor activity"/>
    <property type="evidence" value="ECO:0007669"/>
    <property type="project" value="InterPro"/>
</dbReference>
<dbReference type="SUPFAM" id="SSF46785">
    <property type="entry name" value="Winged helix' DNA-binding domain"/>
    <property type="match status" value="1"/>
</dbReference>
<dbReference type="InterPro" id="IPR039422">
    <property type="entry name" value="MarR/SlyA-like"/>
</dbReference>
<name>A0A381YPE1_9ZZZZ</name>
<dbReference type="PANTHER" id="PTHR33164:SF104">
    <property type="entry name" value="TRANSCRIPTIONAL REGULATORY PROTEIN"/>
    <property type="match status" value="1"/>
</dbReference>
<dbReference type="InterPro" id="IPR036388">
    <property type="entry name" value="WH-like_DNA-bd_sf"/>
</dbReference>
<sequence length="164" mass="17970">MPTATLGLLLTRLGRLNEQFLADHHRRHTCTSAEAAVLMLLANNDAEAVSPTFIGEWIVQTSGGLTATLRRLERRGWIKRLPDPADGRGLLVALTEAGSAAHDLQFDDLVDRYNLVFADIDDDAGLAAVRGLMRGFERLQGIASSAWWRHHSDRHAPGPGSTRP</sequence>
<dbReference type="InterPro" id="IPR000835">
    <property type="entry name" value="HTH_MarR-typ"/>
</dbReference>